<evidence type="ECO:0000313" key="3">
    <source>
        <dbReference type="EMBL" id="SDZ29526.1"/>
    </source>
</evidence>
<dbReference type="AlphaFoldDB" id="A0A1H3RUZ6"/>
<accession>A0A1H3RUZ6</accession>
<sequence length="227" mass="24053">MVQFFTLIDAASLGDLKVFLGRAARVEDGSVRLIGGLGVLAAYTAVLTPKGLLDSTPTVLGLRTFALGSPDAFDVVVSIRALLDRLAQLSLVSNSESGPIDVPLPPPATGVAWAGISPPRGGWEPAGTLPSNLLESVARTGIAEVAAAVPADTGEQLVHRVRSEVWGRDLAEEELPELRPRIPAGAAFCAVSLGFVRRDDEDVRVFVAGPWLRLTLRRGHVLVLVRR</sequence>
<dbReference type="Pfam" id="PF26572">
    <property type="entry name" value="DUF8185"/>
    <property type="match status" value="1"/>
</dbReference>
<feature type="domain" description="DUF8185" evidence="2">
    <location>
        <begin position="118"/>
        <end position="223"/>
    </location>
</feature>
<dbReference type="Pfam" id="PF26035">
    <property type="entry name" value="DUF8010"/>
    <property type="match status" value="1"/>
</dbReference>
<dbReference type="InterPro" id="IPR058498">
    <property type="entry name" value="DUF8185"/>
</dbReference>
<reference evidence="3 4" key="1">
    <citation type="submission" date="2016-10" db="EMBL/GenBank/DDBJ databases">
        <authorList>
            <person name="de Groot N.N."/>
        </authorList>
    </citation>
    <scope>NUCLEOTIDE SEQUENCE [LARGE SCALE GENOMIC DNA]</scope>
    <source>
        <strain evidence="3 4">CGMCC 4.3491</strain>
    </source>
</reference>
<evidence type="ECO:0000313" key="4">
    <source>
        <dbReference type="Proteomes" id="UP000198891"/>
    </source>
</evidence>
<gene>
    <name evidence="3" type="ORF">SAMN05216554_3104</name>
</gene>
<feature type="domain" description="DUF8010" evidence="1">
    <location>
        <begin position="4"/>
        <end position="114"/>
    </location>
</feature>
<dbReference type="EMBL" id="FNPZ01000003">
    <property type="protein sequence ID" value="SDZ29526.1"/>
    <property type="molecule type" value="Genomic_DNA"/>
</dbReference>
<dbReference type="STRING" id="381665.SAMN05216554_3104"/>
<name>A0A1H3RUZ6_9MICO</name>
<dbReference type="RefSeq" id="WP_092555363.1">
    <property type="nucleotide sequence ID" value="NZ_FNPZ01000003.1"/>
</dbReference>
<protein>
    <submittedName>
        <fullName evidence="3">Uncharacterized protein</fullName>
    </submittedName>
</protein>
<evidence type="ECO:0000259" key="2">
    <source>
        <dbReference type="Pfam" id="PF26572"/>
    </source>
</evidence>
<proteinExistence type="predicted"/>
<keyword evidence="4" id="KW-1185">Reference proteome</keyword>
<evidence type="ECO:0000259" key="1">
    <source>
        <dbReference type="Pfam" id="PF26035"/>
    </source>
</evidence>
<dbReference type="OrthoDB" id="4801220at2"/>
<organism evidence="3 4">
    <name type="scientific">Herbiconiux ginsengi</name>
    <dbReference type="NCBI Taxonomy" id="381665"/>
    <lineage>
        <taxon>Bacteria</taxon>
        <taxon>Bacillati</taxon>
        <taxon>Actinomycetota</taxon>
        <taxon>Actinomycetes</taxon>
        <taxon>Micrococcales</taxon>
        <taxon>Microbacteriaceae</taxon>
        <taxon>Herbiconiux</taxon>
    </lineage>
</organism>
<dbReference type="InterPro" id="IPR058323">
    <property type="entry name" value="DUF8010"/>
</dbReference>
<dbReference type="Proteomes" id="UP000198891">
    <property type="component" value="Unassembled WGS sequence"/>
</dbReference>